<feature type="transmembrane region" description="Helical" evidence="1">
    <location>
        <begin position="49"/>
        <end position="70"/>
    </location>
</feature>
<accession>G0P2I6</accession>
<gene>
    <name evidence="2" type="ORF">CAEBREN_16357</name>
</gene>
<organism evidence="3">
    <name type="scientific">Caenorhabditis brenneri</name>
    <name type="common">Nematode worm</name>
    <dbReference type="NCBI Taxonomy" id="135651"/>
    <lineage>
        <taxon>Eukaryota</taxon>
        <taxon>Metazoa</taxon>
        <taxon>Ecdysozoa</taxon>
        <taxon>Nematoda</taxon>
        <taxon>Chromadorea</taxon>
        <taxon>Rhabditida</taxon>
        <taxon>Rhabditina</taxon>
        <taxon>Rhabditomorpha</taxon>
        <taxon>Rhabditoidea</taxon>
        <taxon>Rhabditidae</taxon>
        <taxon>Peloderinae</taxon>
        <taxon>Caenorhabditis</taxon>
    </lineage>
</organism>
<keyword evidence="1" id="KW-0472">Membrane</keyword>
<keyword evidence="1" id="KW-1133">Transmembrane helix</keyword>
<sequence length="107" mass="11869">MEHSLTGLIRRCFKPAAVGTTFAVPMYPRFDTASDVDNFEKWKPVIKKILLVLGVAIIFGVVVFGIFTIISRYDSNVNEIESFQHFLNPAVLEAPPNGLVMHTSTDG</sequence>
<keyword evidence="3" id="KW-1185">Reference proteome</keyword>
<proteinExistence type="predicted"/>
<evidence type="ECO:0000256" key="1">
    <source>
        <dbReference type="SAM" id="Phobius"/>
    </source>
</evidence>
<name>G0P2I6_CAEBE</name>
<dbReference type="AlphaFoldDB" id="G0P2I6"/>
<dbReference type="Proteomes" id="UP000008068">
    <property type="component" value="Unassembled WGS sequence"/>
</dbReference>
<evidence type="ECO:0000313" key="3">
    <source>
        <dbReference type="Proteomes" id="UP000008068"/>
    </source>
</evidence>
<reference evidence="3" key="1">
    <citation type="submission" date="2011-07" db="EMBL/GenBank/DDBJ databases">
        <authorList>
            <consortium name="Caenorhabditis brenneri Sequencing and Analysis Consortium"/>
            <person name="Wilson R.K."/>
        </authorList>
    </citation>
    <scope>NUCLEOTIDE SEQUENCE [LARGE SCALE GENOMIC DNA]</scope>
    <source>
        <strain evidence="3">PB2801</strain>
    </source>
</reference>
<dbReference type="EMBL" id="GL380026">
    <property type="protein sequence ID" value="EGT43277.1"/>
    <property type="molecule type" value="Genomic_DNA"/>
</dbReference>
<keyword evidence="1" id="KW-0812">Transmembrane</keyword>
<dbReference type="InParanoid" id="G0P2I6"/>
<dbReference type="HOGENOM" id="CLU_2212259_0_0_1"/>
<evidence type="ECO:0000313" key="2">
    <source>
        <dbReference type="EMBL" id="EGT43277.1"/>
    </source>
</evidence>
<protein>
    <submittedName>
        <fullName evidence="2">Uncharacterized protein</fullName>
    </submittedName>
</protein>